<proteinExistence type="predicted"/>
<name>A0ACB8X998_9TELE</name>
<dbReference type="EMBL" id="CM041532">
    <property type="protein sequence ID" value="KAI3376506.1"/>
    <property type="molecule type" value="Genomic_DNA"/>
</dbReference>
<feature type="non-terminal residue" evidence="1">
    <location>
        <position position="1"/>
    </location>
</feature>
<protein>
    <submittedName>
        <fullName evidence="1">Uncharacterized protein</fullName>
    </submittedName>
</protein>
<evidence type="ECO:0000313" key="1">
    <source>
        <dbReference type="EMBL" id="KAI3376506.1"/>
    </source>
</evidence>
<organism evidence="1 2">
    <name type="scientific">Scortum barcoo</name>
    <name type="common">barcoo grunter</name>
    <dbReference type="NCBI Taxonomy" id="214431"/>
    <lineage>
        <taxon>Eukaryota</taxon>
        <taxon>Metazoa</taxon>
        <taxon>Chordata</taxon>
        <taxon>Craniata</taxon>
        <taxon>Vertebrata</taxon>
        <taxon>Euteleostomi</taxon>
        <taxon>Actinopterygii</taxon>
        <taxon>Neopterygii</taxon>
        <taxon>Teleostei</taxon>
        <taxon>Neoteleostei</taxon>
        <taxon>Acanthomorphata</taxon>
        <taxon>Eupercaria</taxon>
        <taxon>Centrarchiformes</taxon>
        <taxon>Terapontoidei</taxon>
        <taxon>Terapontidae</taxon>
        <taxon>Scortum</taxon>
    </lineage>
</organism>
<dbReference type="Proteomes" id="UP000831701">
    <property type="component" value="Chromosome 2"/>
</dbReference>
<keyword evidence="2" id="KW-1185">Reference proteome</keyword>
<evidence type="ECO:0000313" key="2">
    <source>
        <dbReference type="Proteomes" id="UP000831701"/>
    </source>
</evidence>
<reference evidence="1" key="1">
    <citation type="submission" date="2022-04" db="EMBL/GenBank/DDBJ databases">
        <title>Jade perch genome.</title>
        <authorList>
            <person name="Chao B."/>
        </authorList>
    </citation>
    <scope>NUCLEOTIDE SEQUENCE</scope>
    <source>
        <strain evidence="1">CB-2022</strain>
    </source>
</reference>
<accession>A0ACB8X998</accession>
<comment type="caution">
    <text evidence="1">The sequence shown here is derived from an EMBL/GenBank/DDBJ whole genome shotgun (WGS) entry which is preliminary data.</text>
</comment>
<gene>
    <name evidence="1" type="ORF">L3Q82_016958</name>
</gene>
<sequence length="2349" mass="260057">TFDTGTENASFQSRPESTKDGVMLLGVKSSGGEENGELTHRKTSSWRKHKTVAMVATSTLKTKSSECISELVDRRYDQACIEKELDFWDHCLAEPQRNADVTEDRTCQQLAKMFENCLSRAKKTTLHCSSVLVPEKLTRRIAREVLRLASCEPCGLRGCVLYVHLELDKGCKRLERIVYDATVVPTFELTLVFKQDGTAWPSLRDFLFMGTCFAPTFRHVLKLSPGFRLVYRKMVSSRLPGATQAPGDAAEMPPKKGSAKKHNAAAGAAAANKNWEAALSKAQFEEESWQACVCLVVGKSPGDEDLTRALALAVQKPSRRLFSMLTWDSTIAKIHELGNSKAKKPDDIPMFYEVTEPAKALLDVGEEIPCELMAKILKFQLLQIKANDQQRREAEQVNTEEKTEMAKADLTSASKDKGGAKVSDKKGKNPPSPEEKKTKLKRRGDIEPSKFIDDEPEDGPQHYILVQGFYQAQLIGALDAIGVHVANVIKLCWEHIQTSDGPSEQQTCEESEQSLDAGQVGIELAALARKLDLFWSGLRPVLDSGPQESKLHDVVQLSYTVPDLLPPSHTQDHEAELEAGSQIFEGVANLIYDCLGWRRQHQHYLDNIKRISVPTVVRLDPGPSEVVPTPLPITPCSKKKSAQEEIPPDQGKTFLCHSPSSHVVLAETEQAPLSTDVDTRYYSNLLDLVPPEACSVPLILHCMLEQVVISTQQSSSALSHVAEEPKPCTVPGLDYQLISFMLQSFLPLAHTEEERNHMLESLLTTAQNKEDEKVVQGLDPAEVELSMMRLSPVWKLIHSVAEQRNNNSCWMAIKQQLQHYCTDEVVPWPDVERLFHQSVFESMPLTRLDQKGVLTSALGTVEATQQIPTIIPWDNPLSFAKQHLNNLRTKGPTFLTEDPGNTEVLQLASEEYRCLDTFRGSHNNVLYIFCHNPMSPYRQCKEFWDVVLHTDVKFRKYLEHVADTISDWTKEEELKREAMQCRKLSHAESLKDEKATDSAEEDNASEPVIRKDSLKAWKLEQEQLKEEEVAKKSKKENTPKGKQQKEETKMPDSKSSKTVSSGKKSRAETAGNSSKTPTQAMTTTAPPEEDNKELHPTEEPFNGFIDYSMDGKLIHVSGCVQHLFPSDGGHITVENVSYVEGSSLMKVAVKKDGHCFHTHINHVVVDPVKPSLQPKDKDTNDKKEDFKVSEPLEMKRVKQGSLSAVLDNGIYLSYSFYGPTGECLVSSQETEGKEPETSTSVPIPLSSSTHRSKGTDVDSAPSKTHSPVSHTRPPDSQPTSSSSPFRSLNLSVPNGLLLQFLREDMQGVSSEEQGMLVKQGFPLHGRADVGQVQDPSLSKELSRIVTSQGAVIRCMRDQSTEVLFADGSVSFSQDSGPVWVPDSETEEENTTNDSENNKQEQSSEKEADARRGCWLTTTPSGARIHTVGTTHKHIPTTPLLAFKATDPITHEVLLSREDLVVSVQNPDGSLSVEHADGTRITSLYQDRAPNTPQHILLHTGEQPESATLKSTSECAYSCTECVCVTRCADSINENKNTSDNGGEVNRDVAGKPCDKECSGHALARSSEREHTCGERESRVYNGEEETVAENGKTSACESNKGSVSKERVVLVEKEGCATVVMYPERHEAHIFLADGTVITGNNQGAYQVFPSSVGLLQIQSDGKCVYSSDPLVTPSPKAGPPTNQPGSYTMSHTDKVACDITDPDGNRFQVMEDGQLSVLNFSPAPSTLRPDEEEPGEEEDREMARISVKDREHFPRLFLVHEDGSGTELLSSQTVEELLYEAYSDPTIALQREPLPDTQDTFGITILKPSHQSVWSQWLQGKQNPDISPSNLRNRSWHDFPNVEKKSPGPPFGTDMGRCLTLRERSGGSTAQRQPVRACPKVLEMRELYQHRAFTTPLKNTIDTRLKEYIESLMEREQRSEEMKVKDPRSEEESVHASDLLILVLSFAEEDDAGHTLEKRTSVDIANLYSQGVGAPTEQLDVSEDTATVTSGRQELCEEHTSREALRKKSIVPFFHPENIPLYQKLLQHPTPDMRSLSMDLPPMSKSDSAEAFLKDAPQDRTPRPLNPTPSQSASHLAARSDRMLEKRPTNPTPQSAGESSLRGSSGRHEFLSVEEPVRRKCRTISLTDPSVVVRGFQLLPSSVDFGTLQEGTSSVITVVMKNVGVDTCRFHVKQPPPGTGLRVVYNPGPVAAGLHVELQVQLFAMTGVQAGETEPKKYISQDIIIHTETDILYLPVTANILTTPPCLFEETFFAFTVLGYMMLGSGTAPVHTTRKAPGSVNSLQAYQLDGGAAQPTQYPPDWSFSKHGPRHRETGYRLAADGVTELAAPPGRSLPSDVTGEGAARARF</sequence>